<evidence type="ECO:0000256" key="1">
    <source>
        <dbReference type="SAM" id="MobiDB-lite"/>
    </source>
</evidence>
<dbReference type="PANTHER" id="PTHR33112:SF10">
    <property type="entry name" value="TOL"/>
    <property type="match status" value="1"/>
</dbReference>
<dbReference type="EMBL" id="JAPUFD010000018">
    <property type="protein sequence ID" value="MDI1492383.1"/>
    <property type="molecule type" value="Genomic_DNA"/>
</dbReference>
<reference evidence="2" key="1">
    <citation type="journal article" date="2023" name="Genome Biol. Evol.">
        <title>First Whole Genome Sequence and Flow Cytometry Genome Size Data for the Lichen-Forming Fungus Ramalina farinacea (Ascomycota).</title>
        <authorList>
            <person name="Llewellyn T."/>
            <person name="Mian S."/>
            <person name="Hill R."/>
            <person name="Leitch I.J."/>
            <person name="Gaya E."/>
        </authorList>
    </citation>
    <scope>NUCLEOTIDE SEQUENCE</scope>
    <source>
        <strain evidence="2">LIQ254RAFAR</strain>
    </source>
</reference>
<comment type="caution">
    <text evidence="2">The sequence shown here is derived from an EMBL/GenBank/DDBJ whole genome shotgun (WGS) entry which is preliminary data.</text>
</comment>
<evidence type="ECO:0000313" key="3">
    <source>
        <dbReference type="Proteomes" id="UP001161017"/>
    </source>
</evidence>
<feature type="compositionally biased region" description="Acidic residues" evidence="1">
    <location>
        <begin position="34"/>
        <end position="53"/>
    </location>
</feature>
<protein>
    <submittedName>
        <fullName evidence="2">Uncharacterized protein</fullName>
    </submittedName>
</protein>
<sequence length="635" mass="71304">MDQYYREAEIVIQCSAFVREDEEVTLEALRLSESGDEDSAESEEAAESEDILDAGEAPQSGEVPESKDERLVSEGEWTDSEDAAGSDDADDPEEAPRSDASASQVVSRPDFAPKPRDGPEPEGGAMVVFDSDPDRPPLDPGNEELVFRFPYVSKEGKIDEIFVQLADDIKWYRESEEHAASRGWILQEQMLCRRLLTFPSTGGMIFRCDESPDFLLGGNVIYDTDSRTSSSWGKETLMTEDQAEQMDIQRFHGRLKAKIDTIRHLAMSGSSPALFLMPFARIIELNHDPTLRGPPSENTCKIMQARVRMPQYRRLLVPRSDQNAPALPVGTPMDQQNLTEMTITTKCDPNTAVLGPTMVFEWHDRYRLINIEPPHGAIMAEDVDRAWKSIVTDYGHRQLSYPADKLIAIAALAKEYASRYGACLGDYKAGMWADFLALSLTWKVLNTSRTHSPSGSKRAPSWSWAAVEGASYHDLHFSEDDGEPDYLDPEIEILECETVLHKESLPFGAVTEGFLKLRGKVQDVKWGPRHDETRDSRFTVYDLDSGETLCERACAAYPDHLDCQPGDVPEPVTLLLAQRSVQGVGHEDDHYVDALLLKVSGDGNDYVRVGYMYCCMEEYEKVWSGRFRDEVITIR</sequence>
<accession>A0AA43QWT7</accession>
<dbReference type="Proteomes" id="UP001161017">
    <property type="component" value="Unassembled WGS sequence"/>
</dbReference>
<dbReference type="PANTHER" id="PTHR33112">
    <property type="entry name" value="DOMAIN PROTEIN, PUTATIVE-RELATED"/>
    <property type="match status" value="1"/>
</dbReference>
<feature type="region of interest" description="Disordered" evidence="1">
    <location>
        <begin position="30"/>
        <end position="136"/>
    </location>
</feature>
<feature type="compositionally biased region" description="Acidic residues" evidence="1">
    <location>
        <begin position="76"/>
        <end position="93"/>
    </location>
</feature>
<proteinExistence type="predicted"/>
<evidence type="ECO:0000313" key="2">
    <source>
        <dbReference type="EMBL" id="MDI1492383.1"/>
    </source>
</evidence>
<gene>
    <name evidence="2" type="ORF">OHK93_003597</name>
</gene>
<name>A0AA43QWT7_9LECA</name>
<dbReference type="AlphaFoldDB" id="A0AA43QWT7"/>
<feature type="compositionally biased region" description="Basic and acidic residues" evidence="1">
    <location>
        <begin position="64"/>
        <end position="73"/>
    </location>
</feature>
<organism evidence="2 3">
    <name type="scientific">Ramalina farinacea</name>
    <dbReference type="NCBI Taxonomy" id="258253"/>
    <lineage>
        <taxon>Eukaryota</taxon>
        <taxon>Fungi</taxon>
        <taxon>Dikarya</taxon>
        <taxon>Ascomycota</taxon>
        <taxon>Pezizomycotina</taxon>
        <taxon>Lecanoromycetes</taxon>
        <taxon>OSLEUM clade</taxon>
        <taxon>Lecanoromycetidae</taxon>
        <taxon>Lecanorales</taxon>
        <taxon>Lecanorineae</taxon>
        <taxon>Ramalinaceae</taxon>
        <taxon>Ramalina</taxon>
    </lineage>
</organism>
<keyword evidence="3" id="KW-1185">Reference proteome</keyword>